<dbReference type="Proteomes" id="UP001497516">
    <property type="component" value="Chromosome 10"/>
</dbReference>
<proteinExistence type="predicted"/>
<organism evidence="1 2">
    <name type="scientific">Linum trigynum</name>
    <dbReference type="NCBI Taxonomy" id="586398"/>
    <lineage>
        <taxon>Eukaryota</taxon>
        <taxon>Viridiplantae</taxon>
        <taxon>Streptophyta</taxon>
        <taxon>Embryophyta</taxon>
        <taxon>Tracheophyta</taxon>
        <taxon>Spermatophyta</taxon>
        <taxon>Magnoliopsida</taxon>
        <taxon>eudicotyledons</taxon>
        <taxon>Gunneridae</taxon>
        <taxon>Pentapetalae</taxon>
        <taxon>rosids</taxon>
        <taxon>fabids</taxon>
        <taxon>Malpighiales</taxon>
        <taxon>Linaceae</taxon>
        <taxon>Linum</taxon>
    </lineage>
</organism>
<dbReference type="EMBL" id="OZ034814">
    <property type="protein sequence ID" value="CAL1360246.1"/>
    <property type="molecule type" value="Genomic_DNA"/>
</dbReference>
<evidence type="ECO:0000313" key="1">
    <source>
        <dbReference type="EMBL" id="CAL1360246.1"/>
    </source>
</evidence>
<accession>A0AAV2CVX6</accession>
<protein>
    <submittedName>
        <fullName evidence="1">Uncharacterized protein</fullName>
    </submittedName>
</protein>
<gene>
    <name evidence="1" type="ORF">LTRI10_LOCUS7692</name>
</gene>
<sequence length="138" mass="15207">MLTQALIDNASFADILFYSALKGMKKSIQDLNPSKFMLTQALIDNESFADILFYSALKGMKKSIQDLSPSNTSLVGFSYTKVCVLESITLKVTKREGGIMKTRPVEFHVAYCPLAYNSIPGPVSLRPSKQSPPYATIC</sequence>
<dbReference type="PANTHER" id="PTHR33240">
    <property type="entry name" value="OS08G0508500 PROTEIN"/>
    <property type="match status" value="1"/>
</dbReference>
<dbReference type="PANTHER" id="PTHR33240:SF15">
    <property type="entry name" value="GAG-PRO-LIKE PROTEIN"/>
    <property type="match status" value="1"/>
</dbReference>
<evidence type="ECO:0000313" key="2">
    <source>
        <dbReference type="Proteomes" id="UP001497516"/>
    </source>
</evidence>
<name>A0AAV2CVX6_9ROSI</name>
<reference evidence="1 2" key="1">
    <citation type="submission" date="2024-04" db="EMBL/GenBank/DDBJ databases">
        <authorList>
            <person name="Fracassetti M."/>
        </authorList>
    </citation>
    <scope>NUCLEOTIDE SEQUENCE [LARGE SCALE GENOMIC DNA]</scope>
</reference>
<dbReference type="AlphaFoldDB" id="A0AAV2CVX6"/>
<keyword evidence="2" id="KW-1185">Reference proteome</keyword>